<organism evidence="2 3">
    <name type="scientific">Roseobacter sinensis</name>
    <dbReference type="NCBI Taxonomy" id="2931391"/>
    <lineage>
        <taxon>Bacteria</taxon>
        <taxon>Pseudomonadati</taxon>
        <taxon>Pseudomonadota</taxon>
        <taxon>Alphaproteobacteria</taxon>
        <taxon>Rhodobacterales</taxon>
        <taxon>Roseobacteraceae</taxon>
        <taxon>Roseobacter</taxon>
    </lineage>
</organism>
<dbReference type="InterPro" id="IPR029058">
    <property type="entry name" value="AB_hydrolase_fold"/>
</dbReference>
<feature type="transmembrane region" description="Helical" evidence="1">
    <location>
        <begin position="133"/>
        <end position="160"/>
    </location>
</feature>
<feature type="transmembrane region" description="Helical" evidence="1">
    <location>
        <begin position="459"/>
        <end position="481"/>
    </location>
</feature>
<keyword evidence="1" id="KW-0812">Transmembrane</keyword>
<feature type="transmembrane region" description="Helical" evidence="1">
    <location>
        <begin position="353"/>
        <end position="376"/>
    </location>
</feature>
<keyword evidence="1" id="KW-1133">Transmembrane helix</keyword>
<gene>
    <name evidence="2" type="ORF">MUB52_11895</name>
</gene>
<evidence type="ECO:0000313" key="3">
    <source>
        <dbReference type="Proteomes" id="UP001208690"/>
    </source>
</evidence>
<protein>
    <recommendedName>
        <fullName evidence="4">Integral membrane protein</fullName>
    </recommendedName>
</protein>
<evidence type="ECO:0000256" key="1">
    <source>
        <dbReference type="SAM" id="Phobius"/>
    </source>
</evidence>
<feature type="transmembrane region" description="Helical" evidence="1">
    <location>
        <begin position="207"/>
        <end position="227"/>
    </location>
</feature>
<feature type="transmembrane region" description="Helical" evidence="1">
    <location>
        <begin position="256"/>
        <end position="279"/>
    </location>
</feature>
<keyword evidence="3" id="KW-1185">Reference proteome</keyword>
<dbReference type="RefSeq" id="WP_263844457.1">
    <property type="nucleotide sequence ID" value="NZ_JALIEB010000007.1"/>
</dbReference>
<comment type="caution">
    <text evidence="2">The sequence shown here is derived from an EMBL/GenBank/DDBJ whole genome shotgun (WGS) entry which is preliminary data.</text>
</comment>
<accession>A0ABT3BG98</accession>
<feature type="transmembrane region" description="Helical" evidence="1">
    <location>
        <begin position="300"/>
        <end position="323"/>
    </location>
</feature>
<feature type="transmembrane region" description="Helical" evidence="1">
    <location>
        <begin position="180"/>
        <end position="200"/>
    </location>
</feature>
<name>A0ABT3BG98_9RHOB</name>
<proteinExistence type="predicted"/>
<feature type="transmembrane region" description="Helical" evidence="1">
    <location>
        <begin position="396"/>
        <end position="418"/>
    </location>
</feature>
<keyword evidence="1" id="KW-0472">Membrane</keyword>
<dbReference type="EMBL" id="JALIEB010000007">
    <property type="protein sequence ID" value="MCV3272129.1"/>
    <property type="molecule type" value="Genomic_DNA"/>
</dbReference>
<dbReference type="Proteomes" id="UP001208690">
    <property type="component" value="Unassembled WGS sequence"/>
</dbReference>
<evidence type="ECO:0008006" key="4">
    <source>
        <dbReference type="Google" id="ProtNLM"/>
    </source>
</evidence>
<reference evidence="2 3" key="1">
    <citation type="submission" date="2022-04" db="EMBL/GenBank/DDBJ databases">
        <title>Roseobacter sp. WL0113 is a bacterium isolated from neritic sediment.</title>
        <authorList>
            <person name="Wang L."/>
            <person name="He W."/>
            <person name="Zhang D.-F."/>
        </authorList>
    </citation>
    <scope>NUCLEOTIDE SEQUENCE [LARGE SCALE GENOMIC DNA]</scope>
    <source>
        <strain evidence="2 3">WL0113</strain>
    </source>
</reference>
<dbReference type="SUPFAM" id="SSF53474">
    <property type="entry name" value="alpha/beta-Hydrolases"/>
    <property type="match status" value="1"/>
</dbReference>
<sequence length="659" mass="72470">MGRHLVLTVHGIGEQKPGETVDAVVGTATTRFPGVDRTPVTVERDFIPLGEAPFDGTERHAQLFPMHLRRVRPVGGDDEALFAEVYWADRSPAPTGPFRTLFDLLKVVLGLGYLAMDNVENNRGWVPIGIVHFFTWVFYGLVAPLNAMLAVGAALLLVDVTPLDIVPSDTAPADRSWTDVPLITMFFLHGALTLGVGAVTAARARTYLVRIFGRGMTALGVVMLFLWEYGVFGGDFCTHVSCDFQTESGFANLTAFVRYSVAALGVAWAGVVVLALASYASLLFRRNAPEPREDRGHRNIYPSICTAMIVFWMVISSAIWMGFVELVETTAENTTTTGLTLLDDYFAGPMNDAMGTLSITFAGLILIVIIGVALVVVRVMNKELLYKQSELASRVILNLGLQWGFFVVLVMIAGFIAYDVLHGTPADTVPAECVPAQATRSFDQAAACLQAATPYVTTALLGLFVLIYNFSDIVAGGLGVVRDIVTYAVVRNCKWLSSVEERRPNFHERNAIDARFRRVLYYGIEALTPDRITIIAHSQGTVIATQMLQNAWVKRRIAELADVLPSGRPPEVTLVTMGSPVTHIYRRYFKQFFQVPLENMPDGMVWHNIHRADDFVGTTIDGVEGLAGNWAVPAGGHTGYFTDFHVWDRLWNTVGFRLV</sequence>
<evidence type="ECO:0000313" key="2">
    <source>
        <dbReference type="EMBL" id="MCV3272129.1"/>
    </source>
</evidence>